<dbReference type="PANTHER" id="PTHR34427">
    <property type="entry name" value="DUF4283 DOMAIN PROTEIN"/>
    <property type="match status" value="1"/>
</dbReference>
<protein>
    <recommendedName>
        <fullName evidence="3">DUF4283 domain-containing protein</fullName>
    </recommendedName>
</protein>
<keyword evidence="2" id="KW-1185">Reference proteome</keyword>
<evidence type="ECO:0008006" key="3">
    <source>
        <dbReference type="Google" id="ProtNLM"/>
    </source>
</evidence>
<comment type="caution">
    <text evidence="1">The sequence shown here is derived from an EMBL/GenBank/DDBJ whole genome shotgun (WGS) entry which is preliminary data.</text>
</comment>
<proteinExistence type="predicted"/>
<dbReference type="AlphaFoldDB" id="A0AAV5MW03"/>
<dbReference type="Proteomes" id="UP001054252">
    <property type="component" value="Unassembled WGS sequence"/>
</dbReference>
<feature type="non-terminal residue" evidence="1">
    <location>
        <position position="321"/>
    </location>
</feature>
<accession>A0AAV5MW03</accession>
<dbReference type="PANTHER" id="PTHR34427:SF5">
    <property type="entry name" value="DUF4283 DOMAIN-CONTAINING PROTEIN"/>
    <property type="match status" value="1"/>
</dbReference>
<evidence type="ECO:0000313" key="2">
    <source>
        <dbReference type="Proteomes" id="UP001054252"/>
    </source>
</evidence>
<reference evidence="1 2" key="1">
    <citation type="journal article" date="2021" name="Commun. Biol.">
        <title>The genome of Shorea leprosula (Dipterocarpaceae) highlights the ecological relevance of drought in aseasonal tropical rainforests.</title>
        <authorList>
            <person name="Ng K.K.S."/>
            <person name="Kobayashi M.J."/>
            <person name="Fawcett J.A."/>
            <person name="Hatakeyama M."/>
            <person name="Paape T."/>
            <person name="Ng C.H."/>
            <person name="Ang C.C."/>
            <person name="Tnah L.H."/>
            <person name="Lee C.T."/>
            <person name="Nishiyama T."/>
            <person name="Sese J."/>
            <person name="O'Brien M.J."/>
            <person name="Copetti D."/>
            <person name="Mohd Noor M.I."/>
            <person name="Ong R.C."/>
            <person name="Putra M."/>
            <person name="Sireger I.Z."/>
            <person name="Indrioko S."/>
            <person name="Kosugi Y."/>
            <person name="Izuno A."/>
            <person name="Isagi Y."/>
            <person name="Lee S.L."/>
            <person name="Shimizu K.K."/>
        </authorList>
    </citation>
    <scope>NUCLEOTIDE SEQUENCE [LARGE SCALE GENOMIC DNA]</scope>
    <source>
        <strain evidence="1">214</strain>
    </source>
</reference>
<gene>
    <name evidence="1" type="ORF">SLEP1_g59459</name>
</gene>
<organism evidence="1 2">
    <name type="scientific">Rubroshorea leprosula</name>
    <dbReference type="NCBI Taxonomy" id="152421"/>
    <lineage>
        <taxon>Eukaryota</taxon>
        <taxon>Viridiplantae</taxon>
        <taxon>Streptophyta</taxon>
        <taxon>Embryophyta</taxon>
        <taxon>Tracheophyta</taxon>
        <taxon>Spermatophyta</taxon>
        <taxon>Magnoliopsida</taxon>
        <taxon>eudicotyledons</taxon>
        <taxon>Gunneridae</taxon>
        <taxon>Pentapetalae</taxon>
        <taxon>rosids</taxon>
        <taxon>malvids</taxon>
        <taxon>Malvales</taxon>
        <taxon>Dipterocarpaceae</taxon>
        <taxon>Rubroshorea</taxon>
    </lineage>
</organism>
<sequence length="321" mass="36508">MKNNVHVSAGLEFIVKEEDLQWLEGCYVGSAHSINIIPTLQQKFFMEGYFSCKVRPMGGRLLLFEGGDKDEIKDLVETTPEWLRQWFEEVKPWSPSAVAKERFVWIRCQGVLIHAWGHEFFSSIGAVWGKVISLDDSTIKKNRFDIGRFLISTPIMEFISKSMNITVNGMPYTVKVMEEEATNGIFSMKSDHVFRELSASDNHSSESWSLNSDGEDVFADFVHGGGCSKDYGRSAVGRADEDDMAKADDVGLDHGRRQEESWMESYNVETTARRKKFEFEDDIDRRMSVDGSDIQANEYVESSIGKSQKFPISKLEETAKE</sequence>
<dbReference type="EMBL" id="BPVZ01000919">
    <property type="protein sequence ID" value="GKV52906.1"/>
    <property type="molecule type" value="Genomic_DNA"/>
</dbReference>
<evidence type="ECO:0000313" key="1">
    <source>
        <dbReference type="EMBL" id="GKV52906.1"/>
    </source>
</evidence>
<name>A0AAV5MW03_9ROSI</name>